<dbReference type="Proteomes" id="UP000827284">
    <property type="component" value="Unassembled WGS sequence"/>
</dbReference>
<dbReference type="InterPro" id="IPR012337">
    <property type="entry name" value="RNaseH-like_sf"/>
</dbReference>
<protein>
    <recommendedName>
        <fullName evidence="2">3'-5' exonuclease domain-containing protein</fullName>
    </recommendedName>
</protein>
<feature type="region of interest" description="Disordered" evidence="1">
    <location>
        <begin position="611"/>
        <end position="644"/>
    </location>
</feature>
<dbReference type="AlphaFoldDB" id="A0A9P3LU11"/>
<dbReference type="GO" id="GO:0006139">
    <property type="term" value="P:nucleobase-containing compound metabolic process"/>
    <property type="evidence" value="ECO:0007669"/>
    <property type="project" value="InterPro"/>
</dbReference>
<comment type="caution">
    <text evidence="3">The sequence shown here is derived from an EMBL/GenBank/DDBJ whole genome shotgun (WGS) entry which is preliminary data.</text>
</comment>
<name>A0A9P3LU11_9FUNG</name>
<gene>
    <name evidence="3" type="ORF">EMPS_02529</name>
</gene>
<reference evidence="3" key="2">
    <citation type="journal article" date="2022" name="Microbiol. Resour. Announc.">
        <title>Whole-Genome Sequence of Entomortierella parvispora E1425, a Mucoromycotan Fungus Associated with Burkholderiaceae-Related Endosymbiotic Bacteria.</title>
        <authorList>
            <person name="Herlambang A."/>
            <person name="Guo Y."/>
            <person name="Takashima Y."/>
            <person name="Narisawa K."/>
            <person name="Ohta H."/>
            <person name="Nishizawa T."/>
        </authorList>
    </citation>
    <scope>NUCLEOTIDE SEQUENCE</scope>
    <source>
        <strain evidence="3">E1425</strain>
    </source>
</reference>
<evidence type="ECO:0000256" key="1">
    <source>
        <dbReference type="SAM" id="MobiDB-lite"/>
    </source>
</evidence>
<dbReference type="GO" id="GO:0008408">
    <property type="term" value="F:3'-5' exonuclease activity"/>
    <property type="evidence" value="ECO:0007669"/>
    <property type="project" value="InterPro"/>
</dbReference>
<dbReference type="SUPFAM" id="SSF53098">
    <property type="entry name" value="Ribonuclease H-like"/>
    <property type="match status" value="1"/>
</dbReference>
<dbReference type="OrthoDB" id="5376140at2759"/>
<dbReference type="Gene3D" id="3.30.420.10">
    <property type="entry name" value="Ribonuclease H-like superfamily/Ribonuclease H"/>
    <property type="match status" value="1"/>
</dbReference>
<dbReference type="EMBL" id="BQFW01000003">
    <property type="protein sequence ID" value="GJJ70180.1"/>
    <property type="molecule type" value="Genomic_DNA"/>
</dbReference>
<feature type="domain" description="3'-5' exonuclease" evidence="2">
    <location>
        <begin position="780"/>
        <end position="991"/>
    </location>
</feature>
<feature type="region of interest" description="Disordered" evidence="1">
    <location>
        <begin position="17"/>
        <end position="46"/>
    </location>
</feature>
<dbReference type="Pfam" id="PF01612">
    <property type="entry name" value="DNA_pol_A_exo1"/>
    <property type="match status" value="1"/>
</dbReference>
<dbReference type="InterPro" id="IPR002562">
    <property type="entry name" value="3'-5'_exonuclease_dom"/>
</dbReference>
<feature type="compositionally biased region" description="Polar residues" evidence="1">
    <location>
        <begin position="661"/>
        <end position="678"/>
    </location>
</feature>
<dbReference type="InterPro" id="IPR052408">
    <property type="entry name" value="Exonuclease_MUT-7-like"/>
</dbReference>
<dbReference type="GO" id="GO:0003676">
    <property type="term" value="F:nucleic acid binding"/>
    <property type="evidence" value="ECO:0007669"/>
    <property type="project" value="InterPro"/>
</dbReference>
<dbReference type="PANTHER" id="PTHR47765">
    <property type="entry name" value="3'-5' EXONUCLEASE DOMAIN-CONTAINING PROTEIN"/>
    <property type="match status" value="1"/>
</dbReference>
<sequence>MVASSIAVNTSFRKPSGTFISRNSTHKGRPGPGSPKPVRLASTKPPSTLQHSVESFIKEDNDLALTRLLIGTCSSMRMFRQEEALRNSSRIQRVVANALRSHPDPALFIVRMLVDIGTLAYTRRLEIEFERAMSKLIVDAFGLFEEEQTAVMAQGRATDGNTQLKCKQASTDMERQGTLQVNLIDLASTDESEDAVVEGAEESGIKTGNRQATSSRPLNLLDDDDGSVALDLTPLQPCVSNSMTHAALDNGHTLMPSKALLTTTSRTTRTQPLASPTVNTYDFHSQYLKSEDGQATQVRSSSRTISRFVQYRHQKLLLDEIESRKNLIPVYVAMQAFGLEAYLSDIIPKRQSGHPALSYGESLVLQLSKLDLWEDANSLLSSLPQPNDITLREELFWMLIIKKRLGALHDFVSEDMAMCEMALDFVEATLKERAPTYSGCKRQQASPKIDIETEDFGCWGDITNWMVPETEDAHFSTGSEVAGRTRTCETAYLVEVALSLMMRLDVEDQTDRWPWLRFFIRYCHAITLLETPCDGTVPGQRSDKPSSKERCVLKNTWSRLSIAMDVIGDDKLLQKEIMVYFARDKNDWMTAGYLASKYNLQKTLQAFKEERDQAAERAVPPATLRSGSHSDKSSDILSSTEDACGDESPFDVLINITSFSSSAPMQEHGNNQSQTNNFKEMPVPPPPPSQSRTKMQDQILPKQNLEMTPRMNLPAENDSMQQESTPSSGTTVSSWEAQRLEHSGELQQYFLCTSKPVLSREKQAYPSTSFYTLPTKSRVVYVNRQSQLITLKRSLHRSYIVGMDSEWLSRDRMSGRTAILKLACDFEDTIYLIDCLPCTDIRSSDLAVLLVNFFVDPSVRKIAYDWDQGRKRLEETFPLLQQKWSQLCNLLDLRYVWYRPSSTSIKSNVVDLDKDQALEPLVTVGQWSTIPNMPDMEKTCHGGLSGMLRKFFKRKLNSKLKNSNWELRPVRPEQRLYAAASARCLLDLYSVFDRSERIE</sequence>
<proteinExistence type="predicted"/>
<dbReference type="PANTHER" id="PTHR47765:SF2">
    <property type="entry name" value="EXONUCLEASE MUT-7 HOMOLOG"/>
    <property type="match status" value="1"/>
</dbReference>
<feature type="region of interest" description="Disordered" evidence="1">
    <location>
        <begin position="661"/>
        <end position="695"/>
    </location>
</feature>
<evidence type="ECO:0000313" key="4">
    <source>
        <dbReference type="Proteomes" id="UP000827284"/>
    </source>
</evidence>
<keyword evidence="4" id="KW-1185">Reference proteome</keyword>
<reference evidence="3" key="1">
    <citation type="submission" date="2021-11" db="EMBL/GenBank/DDBJ databases">
        <authorList>
            <person name="Herlambang A."/>
            <person name="Guo Y."/>
            <person name="Takashima Y."/>
            <person name="Nishizawa T."/>
        </authorList>
    </citation>
    <scope>NUCLEOTIDE SEQUENCE</scope>
    <source>
        <strain evidence="3">E1425</strain>
    </source>
</reference>
<evidence type="ECO:0000313" key="3">
    <source>
        <dbReference type="EMBL" id="GJJ70180.1"/>
    </source>
</evidence>
<evidence type="ECO:0000259" key="2">
    <source>
        <dbReference type="Pfam" id="PF01612"/>
    </source>
</evidence>
<organism evidence="3 4">
    <name type="scientific">Entomortierella parvispora</name>
    <dbReference type="NCBI Taxonomy" id="205924"/>
    <lineage>
        <taxon>Eukaryota</taxon>
        <taxon>Fungi</taxon>
        <taxon>Fungi incertae sedis</taxon>
        <taxon>Mucoromycota</taxon>
        <taxon>Mortierellomycotina</taxon>
        <taxon>Mortierellomycetes</taxon>
        <taxon>Mortierellales</taxon>
        <taxon>Mortierellaceae</taxon>
        <taxon>Entomortierella</taxon>
    </lineage>
</organism>
<accession>A0A9P3LU11</accession>
<dbReference type="InterPro" id="IPR036397">
    <property type="entry name" value="RNaseH_sf"/>
</dbReference>